<dbReference type="AlphaFoldDB" id="A0A9P0HCM4"/>
<proteinExistence type="predicted"/>
<evidence type="ECO:0000313" key="2">
    <source>
        <dbReference type="Proteomes" id="UP001152798"/>
    </source>
</evidence>
<accession>A0A9P0HCM4</accession>
<organism evidence="1 2">
    <name type="scientific">Nezara viridula</name>
    <name type="common">Southern green stink bug</name>
    <name type="synonym">Cimex viridulus</name>
    <dbReference type="NCBI Taxonomy" id="85310"/>
    <lineage>
        <taxon>Eukaryota</taxon>
        <taxon>Metazoa</taxon>
        <taxon>Ecdysozoa</taxon>
        <taxon>Arthropoda</taxon>
        <taxon>Hexapoda</taxon>
        <taxon>Insecta</taxon>
        <taxon>Pterygota</taxon>
        <taxon>Neoptera</taxon>
        <taxon>Paraneoptera</taxon>
        <taxon>Hemiptera</taxon>
        <taxon>Heteroptera</taxon>
        <taxon>Panheteroptera</taxon>
        <taxon>Pentatomomorpha</taxon>
        <taxon>Pentatomoidea</taxon>
        <taxon>Pentatomidae</taxon>
        <taxon>Pentatominae</taxon>
        <taxon>Nezara</taxon>
    </lineage>
</organism>
<sequence>METFTVQETGRTIADGSSMTLFNKALSSYYMSSAGSCPGQPPYLAGCIMDCPSVVSSLTRGLGLDGALSSSNNRTPVLKKCRRTVTPELNRTGSKTHRCLVIRKNCYDTAVRASHIKLLLSQSRRNSIDHFNERGHGIYGVIVRGVLDGFIMIYD</sequence>
<reference evidence="1" key="1">
    <citation type="submission" date="2022-01" db="EMBL/GenBank/DDBJ databases">
        <authorList>
            <person name="King R."/>
        </authorList>
    </citation>
    <scope>NUCLEOTIDE SEQUENCE</scope>
</reference>
<keyword evidence="2" id="KW-1185">Reference proteome</keyword>
<protein>
    <submittedName>
        <fullName evidence="1">Uncharacterized protein</fullName>
    </submittedName>
</protein>
<gene>
    <name evidence="1" type="ORF">NEZAVI_LOCUS8972</name>
</gene>
<evidence type="ECO:0000313" key="1">
    <source>
        <dbReference type="EMBL" id="CAH1399541.1"/>
    </source>
</evidence>
<dbReference type="Proteomes" id="UP001152798">
    <property type="component" value="Chromosome 4"/>
</dbReference>
<name>A0A9P0HCM4_NEZVI</name>
<dbReference type="EMBL" id="OV725080">
    <property type="protein sequence ID" value="CAH1399541.1"/>
    <property type="molecule type" value="Genomic_DNA"/>
</dbReference>